<comment type="caution">
    <text evidence="6">The sequence shown here is derived from an EMBL/GenBank/DDBJ whole genome shotgun (WGS) entry which is preliminary data.</text>
</comment>
<comment type="catalytic activity">
    <reaction evidence="3">
        <text>3-O-[beta-D-GlcA-(1-&gt;3)-beta-D-Gal-(1-&gt;3)-beta-D-Gal-(1-&gt;4)-beta-D-2-O-P-Xyl]-L-seryl-[protein] + H2O = 3-O-(beta-D-GlcA-(1-&gt;3)-beta-D-Gal-(1-&gt;3)-beta-D-Gal-(1-&gt;4)-beta-D-Xyl)-L-seryl-[protein] + phosphate</text>
        <dbReference type="Rhea" id="RHEA:56512"/>
        <dbReference type="Rhea" id="RHEA-COMP:12573"/>
        <dbReference type="Rhea" id="RHEA-COMP:14559"/>
        <dbReference type="ChEBI" id="CHEBI:15377"/>
        <dbReference type="ChEBI" id="CHEBI:43474"/>
        <dbReference type="ChEBI" id="CHEBI:132093"/>
        <dbReference type="ChEBI" id="CHEBI:140495"/>
    </reaction>
</comment>
<protein>
    <recommendedName>
        <fullName evidence="4">2-phosphoxylose phosphatase 1</fullName>
    </recommendedName>
    <alternativeName>
        <fullName evidence="5">Acid phosphatase-like protein 2</fullName>
    </alternativeName>
</protein>
<dbReference type="GO" id="GO:0050650">
    <property type="term" value="P:chondroitin sulfate proteoglycan biosynthetic process"/>
    <property type="evidence" value="ECO:0007669"/>
    <property type="project" value="TreeGrafter"/>
</dbReference>
<organism evidence="6 7">
    <name type="scientific">Electrophorus voltai</name>
    <dbReference type="NCBI Taxonomy" id="2609070"/>
    <lineage>
        <taxon>Eukaryota</taxon>
        <taxon>Metazoa</taxon>
        <taxon>Chordata</taxon>
        <taxon>Craniata</taxon>
        <taxon>Vertebrata</taxon>
        <taxon>Euteleostomi</taxon>
        <taxon>Actinopterygii</taxon>
        <taxon>Neopterygii</taxon>
        <taxon>Teleostei</taxon>
        <taxon>Ostariophysi</taxon>
        <taxon>Gymnotiformes</taxon>
        <taxon>Gymnotoidei</taxon>
        <taxon>Gymnotidae</taxon>
        <taxon>Electrophorus</taxon>
    </lineage>
</organism>
<accession>A0AAD9DKY1</accession>
<dbReference type="AlphaFoldDB" id="A0AAD9DKY1"/>
<evidence type="ECO:0000313" key="7">
    <source>
        <dbReference type="Proteomes" id="UP001239994"/>
    </source>
</evidence>
<dbReference type="GO" id="GO:0006024">
    <property type="term" value="P:glycosaminoglycan biosynthetic process"/>
    <property type="evidence" value="ECO:0007669"/>
    <property type="project" value="TreeGrafter"/>
</dbReference>
<dbReference type="InterPro" id="IPR029033">
    <property type="entry name" value="His_PPase_superfam"/>
</dbReference>
<dbReference type="Proteomes" id="UP001239994">
    <property type="component" value="Unassembled WGS sequence"/>
</dbReference>
<reference evidence="6" key="1">
    <citation type="submission" date="2023-03" db="EMBL/GenBank/DDBJ databases">
        <title>Electrophorus voltai genome.</title>
        <authorList>
            <person name="Bian C."/>
        </authorList>
    </citation>
    <scope>NUCLEOTIDE SEQUENCE</scope>
    <source>
        <strain evidence="6">CB-2022</strain>
        <tissue evidence="6">Muscle</tissue>
    </source>
</reference>
<evidence type="ECO:0000256" key="3">
    <source>
        <dbReference type="ARBA" id="ARBA00036311"/>
    </source>
</evidence>
<dbReference type="InterPro" id="IPR050645">
    <property type="entry name" value="Histidine_acid_phosphatase"/>
</dbReference>
<dbReference type="PROSITE" id="PS00616">
    <property type="entry name" value="HIS_ACID_PHOSPHAT_1"/>
    <property type="match status" value="1"/>
</dbReference>
<dbReference type="SUPFAM" id="SSF53254">
    <property type="entry name" value="Phosphoglycerate mutase-like"/>
    <property type="match status" value="1"/>
</dbReference>
<keyword evidence="7" id="KW-1185">Reference proteome</keyword>
<dbReference type="GO" id="GO:0016791">
    <property type="term" value="F:phosphatase activity"/>
    <property type="evidence" value="ECO:0007669"/>
    <property type="project" value="TreeGrafter"/>
</dbReference>
<keyword evidence="2" id="KW-0378">Hydrolase</keyword>
<evidence type="ECO:0000256" key="4">
    <source>
        <dbReference type="ARBA" id="ARBA00040357"/>
    </source>
</evidence>
<dbReference type="EMBL" id="JAROKS010000025">
    <property type="protein sequence ID" value="KAK1786330.1"/>
    <property type="molecule type" value="Genomic_DNA"/>
</dbReference>
<name>A0AAD9DKY1_9TELE</name>
<gene>
    <name evidence="6" type="ORF">P4O66_018030</name>
</gene>
<dbReference type="PANTHER" id="PTHR11567:SF110">
    <property type="entry name" value="2-PHOSPHOXYLOSE PHOSPHATASE 1"/>
    <property type="match status" value="1"/>
</dbReference>
<dbReference type="GO" id="GO:0005794">
    <property type="term" value="C:Golgi apparatus"/>
    <property type="evidence" value="ECO:0007669"/>
    <property type="project" value="TreeGrafter"/>
</dbReference>
<evidence type="ECO:0000256" key="5">
    <source>
        <dbReference type="ARBA" id="ARBA00041499"/>
    </source>
</evidence>
<sequence length="543" mass="60958">MAVPNPLQQRAATKCLLYELMRDWKKFPECLVCGWVCVCARMCGSVRKIKQPSPLPVQLVPTNPVSEEVSRGKSRKRLNPVIHTEAPEPDPIREAYLYCNFPNQTEHTWEGHSLADYKLLSVQVMIRHGDRYPLYSIPQTKRPAIDCTLSPNRVPSHPLLASFISHMALGAQGHWDTSLASLPRIPNNRVCEMGELTQTGVVQHLKNGAILHQAYIRQHKLLPADWSSRHVWVETTGKSRTLQSGLALLYGFLPGFAWPRLALRQQWSTLFCGAACDCPARNRYLDQEQKRQYRQRVADTELERTYVAMATALGVATRTLRAANPVDALLCHVCHGLPFPCARALAPVPAQALPPERACLTRHHFAALRRQQCDDERLRLQAGLYRRYATLAAHPYLNRTAQRMERAARGRQGGAEPAFVLASAHDVTLQPVLSALGLEGAGFPRFAARLVFELWKSPQAGETGRGVRVRQVKGARGSVEDAFVRVLYNGEDLTFHTAFCRHHDRHSARPLCPLGNFLSFVRRGMFSIVNATSYQQACHQSIL</sequence>
<dbReference type="PANTHER" id="PTHR11567">
    <property type="entry name" value="ACID PHOSPHATASE-RELATED"/>
    <property type="match status" value="1"/>
</dbReference>
<dbReference type="Pfam" id="PF00328">
    <property type="entry name" value="His_Phos_2"/>
    <property type="match status" value="1"/>
</dbReference>
<dbReference type="InterPro" id="IPR033379">
    <property type="entry name" value="Acid_Pase_AS"/>
</dbReference>
<evidence type="ECO:0000256" key="2">
    <source>
        <dbReference type="ARBA" id="ARBA00022801"/>
    </source>
</evidence>
<proteinExistence type="inferred from homology"/>
<evidence type="ECO:0000313" key="6">
    <source>
        <dbReference type="EMBL" id="KAK1786330.1"/>
    </source>
</evidence>
<dbReference type="CDD" id="cd07061">
    <property type="entry name" value="HP_HAP_like"/>
    <property type="match status" value="1"/>
</dbReference>
<comment type="similarity">
    <text evidence="1">Belongs to the histidine acid phosphatase family.</text>
</comment>
<evidence type="ECO:0000256" key="1">
    <source>
        <dbReference type="ARBA" id="ARBA00005375"/>
    </source>
</evidence>
<dbReference type="Gene3D" id="3.40.50.1240">
    <property type="entry name" value="Phosphoglycerate mutase-like"/>
    <property type="match status" value="1"/>
</dbReference>
<dbReference type="InterPro" id="IPR000560">
    <property type="entry name" value="His_Pase_clade-2"/>
</dbReference>